<comment type="caution">
    <text evidence="3">The sequence shown here is derived from an EMBL/GenBank/DDBJ whole genome shotgun (WGS) entry which is preliminary data.</text>
</comment>
<dbReference type="Proteomes" id="UP000620382">
    <property type="component" value="Unassembled WGS sequence"/>
</dbReference>
<sequence>MNNPNKITGYQKELNEDFDSHSILHINSFPGTKNITFAFIQKNHFIAFEIDKNFAVGCYKLSHTKKEESVQVIYNIPTGNGNTDQYPAISGTFEIISNANNILEAKFAFIAAKVDDPNEIVTVERGEYYVNDFNETPLN</sequence>
<dbReference type="AlphaFoldDB" id="A0A5P1DHN3"/>
<name>A0A5P1DHN3_9PSED</name>
<gene>
    <name evidence="3" type="ORF">FRT59_24020</name>
    <name evidence="2" type="ORF">FRT60_18175</name>
    <name evidence="1" type="ORF">JJD71_24420</name>
</gene>
<dbReference type="Proteomes" id="UP000432048">
    <property type="component" value="Unassembled WGS sequence"/>
</dbReference>
<accession>A0A5P1DHN3</accession>
<dbReference type="EMBL" id="VOIW01000007">
    <property type="protein sequence ID" value="MRJ40013.1"/>
    <property type="molecule type" value="Genomic_DNA"/>
</dbReference>
<reference evidence="1 6" key="2">
    <citation type="submission" date="2021-01" db="EMBL/GenBank/DDBJ databases">
        <title>Antibiotic resistance and phylogeny of Pseudomonas spp. isolated over three decades from chicken meat in the Norwegian food chain.</title>
        <authorList>
            <person name="Moen B."/>
        </authorList>
    </citation>
    <scope>NUCLEOTIDE SEQUENCE [LARGE SCALE GENOMIC DNA]</scope>
    <source>
        <strain evidence="1 6">MF6766</strain>
    </source>
</reference>
<dbReference type="Proteomes" id="UP000408764">
    <property type="component" value="Unassembled WGS sequence"/>
</dbReference>
<proteinExistence type="predicted"/>
<evidence type="ECO:0000313" key="2">
    <source>
        <dbReference type="EMBL" id="MRJ22240.1"/>
    </source>
</evidence>
<evidence type="ECO:0000313" key="1">
    <source>
        <dbReference type="EMBL" id="MBK3462217.1"/>
    </source>
</evidence>
<evidence type="ECO:0000313" key="3">
    <source>
        <dbReference type="EMBL" id="MRJ40013.1"/>
    </source>
</evidence>
<protein>
    <submittedName>
        <fullName evidence="3">Uncharacterized protein</fullName>
    </submittedName>
</protein>
<evidence type="ECO:0000313" key="5">
    <source>
        <dbReference type="Proteomes" id="UP000432048"/>
    </source>
</evidence>
<reference evidence="4 5" key="1">
    <citation type="submission" date="2019-08" db="EMBL/GenBank/DDBJ databases">
        <title>Pseudomonas haemolytica sp. nov. isolated from raw milk and skim milk concentrate.</title>
        <authorList>
            <person name="Hofmann K."/>
            <person name="Huptas C."/>
            <person name="Doll E."/>
            <person name="Scherer S."/>
            <person name="Wenning M."/>
        </authorList>
    </citation>
    <scope>NUCLEOTIDE SEQUENCE [LARGE SCALE GENOMIC DNA]</scope>
    <source>
        <strain evidence="3 4">DSM 108987</strain>
        <strain evidence="2 5">DSM 108988</strain>
    </source>
</reference>
<evidence type="ECO:0000313" key="6">
    <source>
        <dbReference type="Proteomes" id="UP000620382"/>
    </source>
</evidence>
<organism evidence="3 4">
    <name type="scientific">Pseudomonas haemolytica</name>
    <dbReference type="NCBI Taxonomy" id="2600065"/>
    <lineage>
        <taxon>Bacteria</taxon>
        <taxon>Pseudomonadati</taxon>
        <taxon>Pseudomonadota</taxon>
        <taxon>Gammaproteobacteria</taxon>
        <taxon>Pseudomonadales</taxon>
        <taxon>Pseudomonadaceae</taxon>
        <taxon>Pseudomonas</taxon>
    </lineage>
</organism>
<dbReference type="EMBL" id="JAENSR010000007">
    <property type="protein sequence ID" value="MBK3462217.1"/>
    <property type="molecule type" value="Genomic_DNA"/>
</dbReference>
<dbReference type="EMBL" id="VOIX01000007">
    <property type="protein sequence ID" value="MRJ22240.1"/>
    <property type="molecule type" value="Genomic_DNA"/>
</dbReference>
<dbReference type="RefSeq" id="WP_153839040.1">
    <property type="nucleotide sequence ID" value="NZ_JAEKCT010000008.1"/>
</dbReference>
<evidence type="ECO:0000313" key="4">
    <source>
        <dbReference type="Proteomes" id="UP000408764"/>
    </source>
</evidence>
<keyword evidence="6" id="KW-1185">Reference proteome</keyword>